<evidence type="ECO:0000256" key="5">
    <source>
        <dbReference type="ARBA" id="ARBA00022777"/>
    </source>
</evidence>
<feature type="compositionally biased region" description="Gly residues" evidence="7">
    <location>
        <begin position="243"/>
        <end position="253"/>
    </location>
</feature>
<feature type="compositionally biased region" description="Basic and acidic residues" evidence="7">
    <location>
        <begin position="156"/>
        <end position="169"/>
    </location>
</feature>
<dbReference type="RefSeq" id="XP_020435244.1">
    <property type="nucleotide sequence ID" value="XM_020574830.1"/>
</dbReference>
<dbReference type="NCBIfam" id="TIGR03705">
    <property type="entry name" value="poly_P_kin"/>
    <property type="match status" value="1"/>
</dbReference>
<dbReference type="Pfam" id="PF13089">
    <property type="entry name" value="PP_kinase_N"/>
    <property type="match status" value="1"/>
</dbReference>
<keyword evidence="4" id="KW-0547">Nucleotide-binding</keyword>
<feature type="compositionally biased region" description="Basic and acidic residues" evidence="7">
    <location>
        <begin position="266"/>
        <end position="288"/>
    </location>
</feature>
<dbReference type="SUPFAM" id="SSF56024">
    <property type="entry name" value="Phospholipase D/nuclease"/>
    <property type="match status" value="2"/>
</dbReference>
<dbReference type="Proteomes" id="UP000001396">
    <property type="component" value="Unassembled WGS sequence"/>
</dbReference>
<dbReference type="STRING" id="670386.D3B5H9"/>
<feature type="domain" description="Polyphosphate kinase middle" evidence="8">
    <location>
        <begin position="637"/>
        <end position="813"/>
    </location>
</feature>
<dbReference type="Gene3D" id="1.20.58.310">
    <property type="entry name" value="Polyphosphate kinase N-terminal domain"/>
    <property type="match status" value="1"/>
</dbReference>
<dbReference type="SUPFAM" id="SSF140356">
    <property type="entry name" value="PPK N-terminal domain-like"/>
    <property type="match status" value="1"/>
</dbReference>
<feature type="compositionally biased region" description="Polar residues" evidence="7">
    <location>
        <begin position="213"/>
        <end position="230"/>
    </location>
</feature>
<dbReference type="CDD" id="cd09168">
    <property type="entry name" value="PLDc_PaPPK1_C2_like"/>
    <property type="match status" value="1"/>
</dbReference>
<evidence type="ECO:0000256" key="6">
    <source>
        <dbReference type="ARBA" id="ARBA00022840"/>
    </source>
</evidence>
<evidence type="ECO:0000259" key="9">
    <source>
        <dbReference type="Pfam" id="PF13089"/>
    </source>
</evidence>
<evidence type="ECO:0000256" key="1">
    <source>
        <dbReference type="ARBA" id="ARBA00012960"/>
    </source>
</evidence>
<dbReference type="InterPro" id="IPR036830">
    <property type="entry name" value="PP_kinase_middle_dom_sf"/>
</dbReference>
<evidence type="ECO:0000256" key="7">
    <source>
        <dbReference type="SAM" id="MobiDB-lite"/>
    </source>
</evidence>
<dbReference type="InterPro" id="IPR003414">
    <property type="entry name" value="PP_kinase"/>
</dbReference>
<keyword evidence="2" id="KW-0597">Phosphoprotein</keyword>
<dbReference type="InterPro" id="IPR025200">
    <property type="entry name" value="PPK_C_dom2"/>
</dbReference>
<dbReference type="PANTHER" id="PTHR30218">
    <property type="entry name" value="POLYPHOSPHATE KINASE"/>
    <property type="match status" value="1"/>
</dbReference>
<protein>
    <recommendedName>
        <fullName evidence="1">ATP-polyphosphate phosphotransferase</fullName>
        <ecNumber evidence="1">2.7.4.1</ecNumber>
    </recommendedName>
</protein>
<dbReference type="GO" id="GO:0009358">
    <property type="term" value="C:polyphosphate kinase complex"/>
    <property type="evidence" value="ECO:0007669"/>
    <property type="project" value="InterPro"/>
</dbReference>
<feature type="domain" description="Polyphosphate kinase C-terminal" evidence="10">
    <location>
        <begin position="1016"/>
        <end position="1186"/>
    </location>
</feature>
<proteinExistence type="inferred from homology"/>
<keyword evidence="3" id="KW-0808">Transferase</keyword>
<dbReference type="GO" id="GO:0008976">
    <property type="term" value="F:polyphosphate kinase activity"/>
    <property type="evidence" value="ECO:0007669"/>
    <property type="project" value="UniProtKB-EC"/>
</dbReference>
<evidence type="ECO:0000259" key="8">
    <source>
        <dbReference type="Pfam" id="PF02503"/>
    </source>
</evidence>
<name>D3B5H9_HETP5</name>
<dbReference type="HAMAP" id="MF_00347">
    <property type="entry name" value="Polyphosphate_kinase"/>
    <property type="match status" value="1"/>
</dbReference>
<keyword evidence="13" id="KW-1185">Reference proteome</keyword>
<dbReference type="AlphaFoldDB" id="D3B5H9"/>
<evidence type="ECO:0000256" key="2">
    <source>
        <dbReference type="ARBA" id="ARBA00022553"/>
    </source>
</evidence>
<feature type="compositionally biased region" description="Polar residues" evidence="7">
    <location>
        <begin position="27"/>
        <end position="53"/>
    </location>
</feature>
<dbReference type="InterPro" id="IPR024953">
    <property type="entry name" value="PP_kinase_middle"/>
</dbReference>
<dbReference type="EMBL" id="ADBJ01000017">
    <property type="protein sequence ID" value="EFA83127.1"/>
    <property type="molecule type" value="Genomic_DNA"/>
</dbReference>
<dbReference type="EC" id="2.7.4.1" evidence="1"/>
<accession>D3B5H9</accession>
<dbReference type="NCBIfam" id="NF003921">
    <property type="entry name" value="PRK05443.2-2"/>
    <property type="match status" value="1"/>
</dbReference>
<dbReference type="Pfam" id="PF17941">
    <property type="entry name" value="PP_kinase_C_1"/>
    <property type="match status" value="1"/>
</dbReference>
<dbReference type="Gene3D" id="3.30.1840.10">
    <property type="entry name" value="Polyphosphate kinase middle domain"/>
    <property type="match status" value="1"/>
</dbReference>
<feature type="region of interest" description="Disordered" evidence="7">
    <location>
        <begin position="102"/>
        <end position="298"/>
    </location>
</feature>
<dbReference type="InterPro" id="IPR025198">
    <property type="entry name" value="PPK_N_dom"/>
</dbReference>
<feature type="compositionally biased region" description="Polar residues" evidence="7">
    <location>
        <begin position="180"/>
        <end position="194"/>
    </location>
</feature>
<dbReference type="InterPro" id="IPR036832">
    <property type="entry name" value="PPK_N_dom_sf"/>
</dbReference>
<comment type="caution">
    <text evidence="12">The sequence shown here is derived from an EMBL/GenBank/DDBJ whole genome shotgun (WGS) entry which is preliminary data.</text>
</comment>
<dbReference type="GO" id="GO:0005524">
    <property type="term" value="F:ATP binding"/>
    <property type="evidence" value="ECO:0007669"/>
    <property type="project" value="UniProtKB-KW"/>
</dbReference>
<keyword evidence="5 12" id="KW-0418">Kinase</keyword>
<dbReference type="GeneID" id="31359404"/>
<dbReference type="GO" id="GO:0006799">
    <property type="term" value="P:polyphosphate biosynthetic process"/>
    <property type="evidence" value="ECO:0007669"/>
    <property type="project" value="InterPro"/>
</dbReference>
<feature type="compositionally biased region" description="Polar residues" evidence="7">
    <location>
        <begin position="467"/>
        <end position="487"/>
    </location>
</feature>
<dbReference type="Gene3D" id="3.30.870.10">
    <property type="entry name" value="Endonuclease Chain A"/>
    <property type="match status" value="2"/>
</dbReference>
<feature type="compositionally biased region" description="Low complexity" evidence="7">
    <location>
        <begin position="488"/>
        <end position="504"/>
    </location>
</feature>
<dbReference type="PANTHER" id="PTHR30218:SF0">
    <property type="entry name" value="POLYPHOSPHATE KINASE"/>
    <property type="match status" value="1"/>
</dbReference>
<dbReference type="Pfam" id="PF13090">
    <property type="entry name" value="PP_kinase_C"/>
    <property type="match status" value="1"/>
</dbReference>
<feature type="domain" description="Polyphosphate kinase N-terminal" evidence="9">
    <location>
        <begin position="525"/>
        <end position="626"/>
    </location>
</feature>
<dbReference type="SUPFAM" id="SSF143724">
    <property type="entry name" value="PHP14-like"/>
    <property type="match status" value="1"/>
</dbReference>
<dbReference type="Pfam" id="PF02503">
    <property type="entry name" value="PP_kinase"/>
    <property type="match status" value="1"/>
</dbReference>
<evidence type="ECO:0000259" key="11">
    <source>
        <dbReference type="Pfam" id="PF17941"/>
    </source>
</evidence>
<evidence type="ECO:0000259" key="10">
    <source>
        <dbReference type="Pfam" id="PF13090"/>
    </source>
</evidence>
<organism evidence="12 13">
    <name type="scientific">Heterostelium pallidum (strain ATCC 26659 / Pp 5 / PN500)</name>
    <name type="common">Cellular slime mold</name>
    <name type="synonym">Polysphondylium pallidum</name>
    <dbReference type="NCBI Taxonomy" id="670386"/>
    <lineage>
        <taxon>Eukaryota</taxon>
        <taxon>Amoebozoa</taxon>
        <taxon>Evosea</taxon>
        <taxon>Eumycetozoa</taxon>
        <taxon>Dictyostelia</taxon>
        <taxon>Acytosteliales</taxon>
        <taxon>Acytosteliaceae</taxon>
        <taxon>Heterostelium</taxon>
    </lineage>
</organism>
<keyword evidence="6" id="KW-0067">ATP-binding</keyword>
<feature type="compositionally biased region" description="Low complexity" evidence="7">
    <location>
        <begin position="54"/>
        <end position="71"/>
    </location>
</feature>
<gene>
    <name evidence="12" type="primary">ppk1</name>
    <name evidence="12" type="ORF">PPL_03917</name>
</gene>
<dbReference type="InterPro" id="IPR041108">
    <property type="entry name" value="PP_kinase_C_1"/>
</dbReference>
<reference evidence="12 13" key="1">
    <citation type="journal article" date="2011" name="Genome Res.">
        <title>Phylogeny-wide analysis of social amoeba genomes highlights ancient origins for complex intercellular communication.</title>
        <authorList>
            <person name="Heidel A.J."/>
            <person name="Lawal H.M."/>
            <person name="Felder M."/>
            <person name="Schilde C."/>
            <person name="Helps N.R."/>
            <person name="Tunggal B."/>
            <person name="Rivero F."/>
            <person name="John U."/>
            <person name="Schleicher M."/>
            <person name="Eichinger L."/>
            <person name="Platzer M."/>
            <person name="Noegel A.A."/>
            <person name="Schaap P."/>
            <person name="Gloeckner G."/>
        </authorList>
    </citation>
    <scope>NUCLEOTIDE SEQUENCE [LARGE SCALE GENOMIC DNA]</scope>
    <source>
        <strain evidence="13">ATCC 26659 / Pp 5 / PN500</strain>
    </source>
</reference>
<feature type="region of interest" description="Disordered" evidence="7">
    <location>
        <begin position="27"/>
        <end position="71"/>
    </location>
</feature>
<evidence type="ECO:0000256" key="3">
    <source>
        <dbReference type="ARBA" id="ARBA00022679"/>
    </source>
</evidence>
<feature type="compositionally biased region" description="Polar residues" evidence="7">
    <location>
        <begin position="444"/>
        <end position="457"/>
    </location>
</feature>
<feature type="compositionally biased region" description="Polar residues" evidence="7">
    <location>
        <begin position="102"/>
        <end position="112"/>
    </location>
</feature>
<dbReference type="InParanoid" id="D3B5H9"/>
<sequence>MDNKTTPDDKNVSSEYSNDFKHIMKSSLNVENQKTENISPFKSIDTTVSSDSINSEASNGTNTSTTTTTSTTDSANNLAAIINDDLNRRLVEDASSVNHIGNSINHLSVNDNTNHRENRVSPQSSIDEEITQFMNHNGNGNHHHHHHHSNHDDDDDYHHENGGSVKTEESDIESDDEKTTQPSFSSPCVTNESMNDYEDASTDSSDLSDSDNYDNTNAIPRKVINSNMPKRSSKEKERLLKLNGGGNHSGGSSGSNASKSKKKHLSFKDKLKEREKEKEKDKDHHKGDASTTEHFAHDKKLSSLRAECGQSPLFSPTEFVKSSTNNIQPTVGTQIHNLTSSLMGFRNLGASNLLSVQNPQVIPSSNNLPSNPMVFSIAPPVGNTLPDSDYLQKVQTDDDHFIVPCCNYPILDTENLFTDIVLPQTNPGNYLSTPSGGTPRLVPSASNSDIGQPTSYHLQPPSSSSSDYTKTNGLASSSHLPKSQLKPTNNNEETTTTTNNNNENDLTEDLPMDLKILQLSGSRIYFNRELTELIYFYRILYEGYNQAAPVLEKIRFLAITSQNLDMYFCKRALKLRLGYISTRKSLKPEERYINMVLNTTRNLINDKYNLFNNILLPELAANNVFLLSYKDLQDSEKFQLRAFFLQHVFPLMTPLVVDAGHPFPNLSNLSLNVGVILQHDEEGHTRFVRIKVPLKIPRFVHIKQRSNYSLIPMEEIILANLDTLFPNTKILTKSLFRVTRHYDLKLNEDEANDLLELIKTELHKRKFAPMVRLEVSSTMPKNIIEMLRIQLRLDEADVYIINGPLGLADLFELCKLNLPHLKFEPWVPHIPNRLANLSKIPSQDIFSVIRKGELLINLPYVSFNSSVQFFIESAVKDPKVLAIKIAIYRTSSNSQLIRSLCEAASHKEVSVLVDLKASGDEEQNTKYARLLEQAGCHVSYGLVGLKTHAKIAMVVREEENGLRMYNHYSTGNYNASTADIYADMGLFSCDQQLGADMCDLFNYLTGYSRITSFRKLLIAPMNMRSTLIQLIETEAQNAREGKEASILAVMNGLDDKKIVNALYHASVAGVTIKLVVRGRCRILPGIPGISHNIQVISILGRFLEHSRIYYFCNGGTPKAFIASADWLHRNLKRRVETLVPVEDPNNIKELRHVIDVYCNDPNAWFMLPDGRYKKTSSSDFAALGAQNVFIKSTYQKHPVIWSK</sequence>
<evidence type="ECO:0000256" key="4">
    <source>
        <dbReference type="ARBA" id="ARBA00022741"/>
    </source>
</evidence>
<evidence type="ECO:0000313" key="12">
    <source>
        <dbReference type="EMBL" id="EFA83127.1"/>
    </source>
</evidence>
<dbReference type="OMA" id="MTLYRVG"/>
<feature type="compositionally biased region" description="Acidic residues" evidence="7">
    <location>
        <begin position="195"/>
        <end position="212"/>
    </location>
</feature>
<evidence type="ECO:0000313" key="13">
    <source>
        <dbReference type="Proteomes" id="UP000001396"/>
    </source>
</evidence>
<feature type="domain" description="Polyphosphate kinase C-terminal" evidence="11">
    <location>
        <begin position="844"/>
        <end position="1009"/>
    </location>
</feature>
<feature type="region of interest" description="Disordered" evidence="7">
    <location>
        <begin position="428"/>
        <end position="507"/>
    </location>
</feature>